<gene>
    <name evidence="3" type="ORF">BD626DRAFT_493090</name>
</gene>
<dbReference type="AlphaFoldDB" id="A0A550CGG5"/>
<dbReference type="Gene3D" id="1.10.510.10">
    <property type="entry name" value="Transferase(Phosphotransferase) domain 1"/>
    <property type="match status" value="1"/>
</dbReference>
<dbReference type="EMBL" id="VDMD01000008">
    <property type="protein sequence ID" value="TRM63895.1"/>
    <property type="molecule type" value="Genomic_DNA"/>
</dbReference>
<reference evidence="3 4" key="1">
    <citation type="journal article" date="2019" name="New Phytol.">
        <title>Comparative genomics reveals unique wood-decay strategies and fruiting body development in the Schizophyllaceae.</title>
        <authorList>
            <person name="Almasi E."/>
            <person name="Sahu N."/>
            <person name="Krizsan K."/>
            <person name="Balint B."/>
            <person name="Kovacs G.M."/>
            <person name="Kiss B."/>
            <person name="Cseklye J."/>
            <person name="Drula E."/>
            <person name="Henrissat B."/>
            <person name="Nagy I."/>
            <person name="Chovatia M."/>
            <person name="Adam C."/>
            <person name="LaButti K."/>
            <person name="Lipzen A."/>
            <person name="Riley R."/>
            <person name="Grigoriev I.V."/>
            <person name="Nagy L.G."/>
        </authorList>
    </citation>
    <scope>NUCLEOTIDE SEQUENCE [LARGE SCALE GENOMIC DNA]</scope>
    <source>
        <strain evidence="3 4">NL-1724</strain>
    </source>
</reference>
<dbReference type="Pfam" id="PF17667">
    <property type="entry name" value="Pkinase_fungal"/>
    <property type="match status" value="2"/>
</dbReference>
<proteinExistence type="predicted"/>
<keyword evidence="4" id="KW-1185">Reference proteome</keyword>
<feature type="compositionally biased region" description="Acidic residues" evidence="1">
    <location>
        <begin position="790"/>
        <end position="808"/>
    </location>
</feature>
<comment type="caution">
    <text evidence="3">The sequence shown here is derived from an EMBL/GenBank/DDBJ whole genome shotgun (WGS) entry which is preliminary data.</text>
</comment>
<feature type="region of interest" description="Disordered" evidence="1">
    <location>
        <begin position="761"/>
        <end position="827"/>
    </location>
</feature>
<feature type="region of interest" description="Disordered" evidence="1">
    <location>
        <begin position="53"/>
        <end position="72"/>
    </location>
</feature>
<evidence type="ECO:0000313" key="4">
    <source>
        <dbReference type="Proteomes" id="UP000320762"/>
    </source>
</evidence>
<feature type="domain" description="Fungal-type protein kinase" evidence="2">
    <location>
        <begin position="150"/>
        <end position="327"/>
    </location>
</feature>
<feature type="domain" description="Fungal-type protein kinase" evidence="2">
    <location>
        <begin position="442"/>
        <end position="612"/>
    </location>
</feature>
<dbReference type="OrthoDB" id="312874at2759"/>
<protein>
    <recommendedName>
        <fullName evidence="2">Fungal-type protein kinase domain-containing protein</fullName>
    </recommendedName>
</protein>
<name>A0A550CGG5_9AGAR</name>
<dbReference type="InterPro" id="IPR011009">
    <property type="entry name" value="Kinase-like_dom_sf"/>
</dbReference>
<sequence>MEGSVDEARKALCAHIYDVPEISVDDFLDKLMPRRKVDVATLVDMLSKKSHFKQKSKPFTQKPPLDKSGVQGRPCWEAFRQTPASRKGRESETAVFKGLENVHEQIARCCSKIDKNLRRTNKWKSNGTKTLKGIIYTSAQPDGVRFLYDEDNDSWDSAAVTEEHKLKDGPADVVDNRQKVIWNMFQAMRTDLRRRAVLAVSIEDTTVRLWHTNREIILVSRPFDMNKNYDIFADVSARLSFATRVELGYDDTITKSADINGEPSYRIVVDGTAYITDKILENYAAQDGFGRCTRVLRAFDEKKPEEGSIYAIKDNWMERGRETEFQIYTGIMAAIRAFPWKEKCSAPPEDIEELNKGSWKDAAPMDPRYGQNVDRTSFFIPILAGVHVETKRDEVVVVDSTTEVIMGGFRLPDTCNYVHVLRDEIIAEEEGITSLHASRSQRIGVVGDETQRFEPRAPSGCFKNATMSRVHHRSVMYLGEPLDKIESASEAFATLSDAAYGLFILHQLDYCHRDMSAYNILRRNGRGVLADFEYTKLGSCTVCYAWRTGTANFMAIEVAMGSRLPQHEKAQEVQFRRRDKGKRAEKTLLTETPWRFREVHDLESLWWIALWLLFRHTTEEAMWSVSYSSAIHQSYYTKLFPGTLDVSQRRTYLEQAVKLDKAINTLPQAWQDVMQDNLELFRKSLYLYYGRENSDDRLPAYFWYLADRVLCEDGLELPGKLIEFTSQRRAVLLETPPVDPAQIEPDAAIAIERADAHMEDEGGDELMDEESSDEEPLALRYGKRSRSERDDESTLAGADDDIGEEEVGVDGPSASKKLKHFQAPSEN</sequence>
<dbReference type="SUPFAM" id="SSF56112">
    <property type="entry name" value="Protein kinase-like (PK-like)"/>
    <property type="match status" value="1"/>
</dbReference>
<evidence type="ECO:0000313" key="3">
    <source>
        <dbReference type="EMBL" id="TRM63895.1"/>
    </source>
</evidence>
<evidence type="ECO:0000259" key="2">
    <source>
        <dbReference type="Pfam" id="PF17667"/>
    </source>
</evidence>
<organism evidence="3 4">
    <name type="scientific">Schizophyllum amplum</name>
    <dbReference type="NCBI Taxonomy" id="97359"/>
    <lineage>
        <taxon>Eukaryota</taxon>
        <taxon>Fungi</taxon>
        <taxon>Dikarya</taxon>
        <taxon>Basidiomycota</taxon>
        <taxon>Agaricomycotina</taxon>
        <taxon>Agaricomycetes</taxon>
        <taxon>Agaricomycetidae</taxon>
        <taxon>Agaricales</taxon>
        <taxon>Schizophyllaceae</taxon>
        <taxon>Schizophyllum</taxon>
    </lineage>
</organism>
<accession>A0A550CGG5</accession>
<dbReference type="Proteomes" id="UP000320762">
    <property type="component" value="Unassembled WGS sequence"/>
</dbReference>
<evidence type="ECO:0000256" key="1">
    <source>
        <dbReference type="SAM" id="MobiDB-lite"/>
    </source>
</evidence>
<dbReference type="PANTHER" id="PTHR38248:SF2">
    <property type="entry name" value="FUNK1 11"/>
    <property type="match status" value="1"/>
</dbReference>
<feature type="compositionally biased region" description="Acidic residues" evidence="1">
    <location>
        <begin position="761"/>
        <end position="776"/>
    </location>
</feature>
<dbReference type="InterPro" id="IPR040976">
    <property type="entry name" value="Pkinase_fungal"/>
</dbReference>
<dbReference type="PANTHER" id="PTHR38248">
    <property type="entry name" value="FUNK1 6"/>
    <property type="match status" value="1"/>
</dbReference>